<name>A0A101M5B6_PICGL</name>
<comment type="caution">
    <text evidence="2">The sequence shown here is derived from an EMBL/GenBank/DDBJ whole genome shotgun (WGS) entry which is preliminary data.</text>
</comment>
<accession>A0A101M5B6</accession>
<gene>
    <name evidence="2" type="ORF">ABT39_MTgene1203</name>
</gene>
<sequence>MDLLRGLLELQLVMLSLLLSLPTMLPLPSPLMVNLLLLGT</sequence>
<keyword evidence="2" id="KW-0496">Mitochondrion</keyword>
<geneLocation type="mitochondrion" evidence="2"/>
<protein>
    <submittedName>
        <fullName evidence="2">Uncharacterized protein</fullName>
    </submittedName>
</protein>
<dbReference type="EMBL" id="LKAM01000001">
    <property type="protein sequence ID" value="KUM51356.1"/>
    <property type="molecule type" value="Genomic_DNA"/>
</dbReference>
<feature type="transmembrane region" description="Helical" evidence="1">
    <location>
        <begin position="12"/>
        <end position="38"/>
    </location>
</feature>
<dbReference type="AlphaFoldDB" id="A0A101M5B6"/>
<keyword evidence="1" id="KW-0472">Membrane</keyword>
<keyword evidence="1" id="KW-0812">Transmembrane</keyword>
<evidence type="ECO:0000313" key="2">
    <source>
        <dbReference type="EMBL" id="KUM51356.1"/>
    </source>
</evidence>
<evidence type="ECO:0000256" key="1">
    <source>
        <dbReference type="SAM" id="Phobius"/>
    </source>
</evidence>
<proteinExistence type="predicted"/>
<organism evidence="2">
    <name type="scientific">Picea glauca</name>
    <name type="common">White spruce</name>
    <name type="synonym">Pinus glauca</name>
    <dbReference type="NCBI Taxonomy" id="3330"/>
    <lineage>
        <taxon>Eukaryota</taxon>
        <taxon>Viridiplantae</taxon>
        <taxon>Streptophyta</taxon>
        <taxon>Embryophyta</taxon>
        <taxon>Tracheophyta</taxon>
        <taxon>Spermatophyta</taxon>
        <taxon>Pinopsida</taxon>
        <taxon>Pinidae</taxon>
        <taxon>Conifers I</taxon>
        <taxon>Pinales</taxon>
        <taxon>Pinaceae</taxon>
        <taxon>Picea</taxon>
    </lineage>
</organism>
<keyword evidence="1" id="KW-1133">Transmembrane helix</keyword>
<reference evidence="2" key="1">
    <citation type="journal article" date="2015" name="Genome Biol. Evol.">
        <title>Organellar Genomes of White Spruce (Picea glauca): Assembly and Annotation.</title>
        <authorList>
            <person name="Jackman S.D."/>
            <person name="Warren R.L."/>
            <person name="Gibb E.A."/>
            <person name="Vandervalk B.P."/>
            <person name="Mohamadi H."/>
            <person name="Chu J."/>
            <person name="Raymond A."/>
            <person name="Pleasance S."/>
            <person name="Coope R."/>
            <person name="Wildung M.R."/>
            <person name="Ritland C.E."/>
            <person name="Bousquet J."/>
            <person name="Jones S.J."/>
            <person name="Bohlmann J."/>
            <person name="Birol I."/>
        </authorList>
    </citation>
    <scope>NUCLEOTIDE SEQUENCE [LARGE SCALE GENOMIC DNA]</scope>
    <source>
        <tissue evidence="2">Flushing bud</tissue>
    </source>
</reference>